<dbReference type="Proteomes" id="UP000762676">
    <property type="component" value="Unassembled WGS sequence"/>
</dbReference>
<name>A0AAV4GPI5_9GAST</name>
<dbReference type="AlphaFoldDB" id="A0AAV4GPI5"/>
<dbReference type="EMBL" id="BMAT01012165">
    <property type="protein sequence ID" value="GFR87176.1"/>
    <property type="molecule type" value="Genomic_DNA"/>
</dbReference>
<evidence type="ECO:0000313" key="1">
    <source>
        <dbReference type="EMBL" id="GFR87176.1"/>
    </source>
</evidence>
<organism evidence="1 2">
    <name type="scientific">Elysia marginata</name>
    <dbReference type="NCBI Taxonomy" id="1093978"/>
    <lineage>
        <taxon>Eukaryota</taxon>
        <taxon>Metazoa</taxon>
        <taxon>Spiralia</taxon>
        <taxon>Lophotrochozoa</taxon>
        <taxon>Mollusca</taxon>
        <taxon>Gastropoda</taxon>
        <taxon>Heterobranchia</taxon>
        <taxon>Euthyneura</taxon>
        <taxon>Panpulmonata</taxon>
        <taxon>Sacoglossa</taxon>
        <taxon>Placobranchoidea</taxon>
        <taxon>Plakobranchidae</taxon>
        <taxon>Elysia</taxon>
    </lineage>
</organism>
<keyword evidence="2" id="KW-1185">Reference proteome</keyword>
<comment type="caution">
    <text evidence="1">The sequence shown here is derived from an EMBL/GenBank/DDBJ whole genome shotgun (WGS) entry which is preliminary data.</text>
</comment>
<evidence type="ECO:0000313" key="2">
    <source>
        <dbReference type="Proteomes" id="UP000762676"/>
    </source>
</evidence>
<reference evidence="1 2" key="1">
    <citation type="journal article" date="2021" name="Elife">
        <title>Chloroplast acquisition without the gene transfer in kleptoplastic sea slugs, Plakobranchus ocellatus.</title>
        <authorList>
            <person name="Maeda T."/>
            <person name="Takahashi S."/>
            <person name="Yoshida T."/>
            <person name="Shimamura S."/>
            <person name="Takaki Y."/>
            <person name="Nagai Y."/>
            <person name="Toyoda A."/>
            <person name="Suzuki Y."/>
            <person name="Arimoto A."/>
            <person name="Ishii H."/>
            <person name="Satoh N."/>
            <person name="Nishiyama T."/>
            <person name="Hasebe M."/>
            <person name="Maruyama T."/>
            <person name="Minagawa J."/>
            <person name="Obokata J."/>
            <person name="Shigenobu S."/>
        </authorList>
    </citation>
    <scope>NUCLEOTIDE SEQUENCE [LARGE SCALE GENOMIC DNA]</scope>
</reference>
<accession>A0AAV4GPI5</accession>
<gene>
    <name evidence="1" type="ORF">ElyMa_006069700</name>
</gene>
<sequence>MSVDDQAEKERKGASTDCKRNNTLVFTLKGAGGRMRVCKEIFLKTTGLTKWWVLNTFKEKEEGPKNTEQRTDSDAKKFVKEFLDRLPKMPSPYCRKDTQKLYLEPLFQSRADVYREYTRLCDV</sequence>
<proteinExistence type="predicted"/>
<protein>
    <submittedName>
        <fullName evidence="1">Uncharacterized protein</fullName>
    </submittedName>
</protein>